<dbReference type="NCBIfam" id="NF009118">
    <property type="entry name" value="PRK12469.1"/>
    <property type="match status" value="1"/>
</dbReference>
<comment type="function">
    <text evidence="10">Sigma factors are initiation factors that promote the attachment of RNA polymerase to specific initiation sites and are then released.</text>
</comment>
<evidence type="ECO:0000256" key="11">
    <source>
        <dbReference type="SAM" id="MobiDB-lite"/>
    </source>
</evidence>
<dbReference type="RefSeq" id="WP_078453813.1">
    <property type="nucleotide sequence ID" value="NZ_MPNX01000001.1"/>
</dbReference>
<dbReference type="PROSITE" id="PS50044">
    <property type="entry name" value="SIGMA54_3"/>
    <property type="match status" value="1"/>
</dbReference>
<evidence type="ECO:0000256" key="2">
    <source>
        <dbReference type="ARBA" id="ARBA00019942"/>
    </source>
</evidence>
<dbReference type="InterPro" id="IPR000394">
    <property type="entry name" value="RNA_pol_sigma_54"/>
</dbReference>
<evidence type="ECO:0000256" key="3">
    <source>
        <dbReference type="ARBA" id="ARBA00022478"/>
    </source>
</evidence>
<keyword evidence="3 10" id="KW-0240">DNA-directed RNA polymerase</keyword>
<dbReference type="Pfam" id="PF00309">
    <property type="entry name" value="Sigma54_AID"/>
    <property type="match status" value="1"/>
</dbReference>
<dbReference type="AlphaFoldDB" id="A0A1T2JYH8"/>
<evidence type="ECO:0000259" key="13">
    <source>
        <dbReference type="Pfam" id="PF04963"/>
    </source>
</evidence>
<dbReference type="InterPro" id="IPR007634">
    <property type="entry name" value="RNA_pol_sigma_54_DNA-bd"/>
</dbReference>
<comment type="similarity">
    <text evidence="1 10">Belongs to the sigma-54 factor family.</text>
</comment>
<dbReference type="PRINTS" id="PR00045">
    <property type="entry name" value="SIGMA54FCT"/>
</dbReference>
<dbReference type="PANTHER" id="PTHR32248">
    <property type="entry name" value="RNA POLYMERASE SIGMA-54 FACTOR"/>
    <property type="match status" value="1"/>
</dbReference>
<name>A0A1T2JYH8_SOVGS</name>
<dbReference type="PROSITE" id="PS00717">
    <property type="entry name" value="SIGMA54_1"/>
    <property type="match status" value="1"/>
</dbReference>
<dbReference type="Pfam" id="PF04963">
    <property type="entry name" value="Sigma54_CBD"/>
    <property type="match status" value="1"/>
</dbReference>
<dbReference type="GO" id="GO:0006352">
    <property type="term" value="P:DNA-templated transcription initiation"/>
    <property type="evidence" value="ECO:0007669"/>
    <property type="project" value="InterPro"/>
</dbReference>
<gene>
    <name evidence="14" type="ORF">BOV88_00985</name>
</gene>
<keyword evidence="9 10" id="KW-0804">Transcription</keyword>
<dbReference type="Gene3D" id="1.10.10.1330">
    <property type="entry name" value="RNA polymerase sigma-54 factor, core-binding domain"/>
    <property type="match status" value="1"/>
</dbReference>
<keyword evidence="6 10" id="KW-0805">Transcription regulation</keyword>
<dbReference type="NCBIfam" id="NF004595">
    <property type="entry name" value="PRK05932.1-2"/>
    <property type="match status" value="1"/>
</dbReference>
<evidence type="ECO:0000256" key="7">
    <source>
        <dbReference type="ARBA" id="ARBA00023082"/>
    </source>
</evidence>
<dbReference type="PROSITE" id="PS00718">
    <property type="entry name" value="SIGMA54_2"/>
    <property type="match status" value="1"/>
</dbReference>
<evidence type="ECO:0000256" key="8">
    <source>
        <dbReference type="ARBA" id="ARBA00023125"/>
    </source>
</evidence>
<proteinExistence type="inferred from homology"/>
<dbReference type="PANTHER" id="PTHR32248:SF4">
    <property type="entry name" value="RNA POLYMERASE SIGMA-54 FACTOR"/>
    <property type="match status" value="1"/>
</dbReference>
<evidence type="ECO:0000259" key="12">
    <source>
        <dbReference type="Pfam" id="PF04552"/>
    </source>
</evidence>
<evidence type="ECO:0000256" key="6">
    <source>
        <dbReference type="ARBA" id="ARBA00023015"/>
    </source>
</evidence>
<evidence type="ECO:0000313" key="15">
    <source>
        <dbReference type="Proteomes" id="UP000190962"/>
    </source>
</evidence>
<dbReference type="NCBIfam" id="TIGR02395">
    <property type="entry name" value="rpoN_sigma"/>
    <property type="match status" value="1"/>
</dbReference>
<dbReference type="GO" id="GO:0016987">
    <property type="term" value="F:sigma factor activity"/>
    <property type="evidence" value="ECO:0007669"/>
    <property type="project" value="UniProtKB-KW"/>
</dbReference>
<dbReference type="GO" id="GO:0000428">
    <property type="term" value="C:DNA-directed RNA polymerase complex"/>
    <property type="evidence" value="ECO:0007669"/>
    <property type="project" value="UniProtKB-KW"/>
</dbReference>
<reference evidence="14 15" key="1">
    <citation type="submission" date="2016-11" db="EMBL/GenBank/DDBJ databases">
        <title>Mixed transmission modes and dynamic genome evolution in an obligate animal-bacterial symbiosis.</title>
        <authorList>
            <person name="Russell S.L."/>
            <person name="Corbett-Detig R.B."/>
            <person name="Cavanaugh C.M."/>
        </authorList>
    </citation>
    <scope>NUCLEOTIDE SEQUENCE [LARGE SCALE GENOMIC DNA]</scope>
    <source>
        <strain evidence="14">MA-KB16</strain>
    </source>
</reference>
<dbReference type="InterPro" id="IPR007046">
    <property type="entry name" value="RNA_pol_sigma_54_core-bd"/>
</dbReference>
<dbReference type="Gene3D" id="1.10.10.60">
    <property type="entry name" value="Homeodomain-like"/>
    <property type="match status" value="1"/>
</dbReference>
<keyword evidence="7 10" id="KW-0731">Sigma factor</keyword>
<evidence type="ECO:0000256" key="1">
    <source>
        <dbReference type="ARBA" id="ARBA00008798"/>
    </source>
</evidence>
<keyword evidence="5 10" id="KW-0548">Nucleotidyltransferase</keyword>
<keyword evidence="8 10" id="KW-0238">DNA-binding</keyword>
<evidence type="ECO:0000256" key="9">
    <source>
        <dbReference type="ARBA" id="ARBA00023163"/>
    </source>
</evidence>
<dbReference type="Proteomes" id="UP000190962">
    <property type="component" value="Unassembled WGS sequence"/>
</dbReference>
<dbReference type="EMBL" id="MPNX01000001">
    <property type="protein sequence ID" value="OOY36368.1"/>
    <property type="molecule type" value="Genomic_DNA"/>
</dbReference>
<evidence type="ECO:0000256" key="10">
    <source>
        <dbReference type="PIRNR" id="PIRNR000774"/>
    </source>
</evidence>
<dbReference type="PIRSF" id="PIRSF000774">
    <property type="entry name" value="RpoN"/>
    <property type="match status" value="1"/>
</dbReference>
<feature type="domain" description="RNA polymerase sigma factor 54 core-binding" evidence="13">
    <location>
        <begin position="117"/>
        <end position="306"/>
    </location>
</feature>
<dbReference type="GO" id="GO:0003677">
    <property type="term" value="F:DNA binding"/>
    <property type="evidence" value="ECO:0007669"/>
    <property type="project" value="UniProtKB-KW"/>
</dbReference>
<comment type="caution">
    <text evidence="14">The sequence shown here is derived from an EMBL/GenBank/DDBJ whole genome shotgun (WGS) entry which is preliminary data.</text>
</comment>
<protein>
    <recommendedName>
        <fullName evidence="2 10">RNA polymerase sigma-54 factor</fullName>
    </recommendedName>
</protein>
<sequence>MKPGLQLRHGQQLSMTPQLQQAIRLLQLSSLELKEEVQEALDSNLMLEIDEERSEETQASESRDRSEIELGASEDNLPDELPVDTDWSSIYENASLPSTTGNQSQADRDRLYEISSANQDISLREHLSQQLSLATLTPEEQLAATVIIDSINDDGYLRTSLEELREQLSGEGVTEDDMEGALLQIHEFDPVGVGARDLRECLLLQLLQLEVTTPHLQQAIKLVDKHFDDLGNPQRDRIRQHLDADDDEITAILELVRSLNPRPGGAVSANTTEYIEPDIIVSRDKGRWQVRLNSDHVPRLRINQLYAAMIQRGAKGQDNQTMRNHLQEARWLLKSLESRHDTLLRVAEQIVTRQIEFLEHGPESMRPMVMRELAEELGIHESTISRATTRKYMLTPRGIFELKYFFSSHVGTDAGGECSATAIRAKIKKMIGAEKPDKPLSDNMITAQLKDQGIAIARRTVAKYRESMAIPSSSDRKRLI</sequence>
<evidence type="ECO:0000313" key="14">
    <source>
        <dbReference type="EMBL" id="OOY36368.1"/>
    </source>
</evidence>
<evidence type="ECO:0000256" key="4">
    <source>
        <dbReference type="ARBA" id="ARBA00022679"/>
    </source>
</evidence>
<organism evidence="14 15">
    <name type="scientific">Solemya velum gill symbiont</name>
    <dbReference type="NCBI Taxonomy" id="2340"/>
    <lineage>
        <taxon>Bacteria</taxon>
        <taxon>Pseudomonadati</taxon>
        <taxon>Pseudomonadota</taxon>
        <taxon>Gammaproteobacteria</taxon>
        <taxon>sulfur-oxidizing symbionts</taxon>
    </lineage>
</organism>
<dbReference type="GO" id="GO:0001216">
    <property type="term" value="F:DNA-binding transcription activator activity"/>
    <property type="evidence" value="ECO:0007669"/>
    <property type="project" value="InterPro"/>
</dbReference>
<feature type="region of interest" description="Disordered" evidence="11">
    <location>
        <begin position="50"/>
        <end position="84"/>
    </location>
</feature>
<accession>A0A1T2JYH8</accession>
<feature type="domain" description="RNA polymerase sigma factor 54 DNA-binding" evidence="12">
    <location>
        <begin position="321"/>
        <end position="478"/>
    </location>
</feature>
<dbReference type="Pfam" id="PF04552">
    <property type="entry name" value="Sigma54_DBD"/>
    <property type="match status" value="1"/>
</dbReference>
<evidence type="ECO:0000256" key="5">
    <source>
        <dbReference type="ARBA" id="ARBA00022695"/>
    </source>
</evidence>
<dbReference type="GO" id="GO:0016779">
    <property type="term" value="F:nucleotidyltransferase activity"/>
    <property type="evidence" value="ECO:0007669"/>
    <property type="project" value="UniProtKB-KW"/>
</dbReference>
<dbReference type="InterPro" id="IPR038709">
    <property type="entry name" value="RpoN_core-bd_sf"/>
</dbReference>
<keyword evidence="4 10" id="KW-0808">Transferase</keyword>